<protein>
    <recommendedName>
        <fullName evidence="4">Mediator of RNA polymerase II transcription subunit 8</fullName>
    </recommendedName>
</protein>
<sequence length="207" mass="21943">MGSGKGEMNLAAVRSRAEELRRSIDQLMHALSVAASRVQWSDALERYGVLNVQWQQLEEELRPLLKHYVAHPISVNQSNAHVLPILLASKALPEMEARDAELLEGLHAATGTSGLPPEQQLALIMEHSEALCRAIDGVTAAGGPLDPRGPVRSAWQRRAQATRAASGTAASAPSQNPASGGAFGQSRPRSLEGPALLLAVASYGHGL</sequence>
<feature type="region of interest" description="Disordered" evidence="1">
    <location>
        <begin position="142"/>
        <end position="187"/>
    </location>
</feature>
<evidence type="ECO:0000313" key="3">
    <source>
        <dbReference type="Proteomes" id="UP000279271"/>
    </source>
</evidence>
<evidence type="ECO:0008006" key="4">
    <source>
        <dbReference type="Google" id="ProtNLM"/>
    </source>
</evidence>
<dbReference type="EMBL" id="QOKY01000204">
    <property type="protein sequence ID" value="RMZ52562.1"/>
    <property type="molecule type" value="Genomic_DNA"/>
</dbReference>
<proteinExistence type="predicted"/>
<comment type="caution">
    <text evidence="2">The sequence shown here is derived from an EMBL/GenBank/DDBJ whole genome shotgun (WGS) entry which is preliminary data.</text>
</comment>
<organism evidence="2 3">
    <name type="scientific">Auxenochlorella protothecoides</name>
    <name type="common">Green microalga</name>
    <name type="synonym">Chlorella protothecoides</name>
    <dbReference type="NCBI Taxonomy" id="3075"/>
    <lineage>
        <taxon>Eukaryota</taxon>
        <taxon>Viridiplantae</taxon>
        <taxon>Chlorophyta</taxon>
        <taxon>core chlorophytes</taxon>
        <taxon>Trebouxiophyceae</taxon>
        <taxon>Chlorellales</taxon>
        <taxon>Chlorellaceae</taxon>
        <taxon>Auxenochlorella</taxon>
    </lineage>
</organism>
<evidence type="ECO:0000313" key="2">
    <source>
        <dbReference type="EMBL" id="RMZ52562.1"/>
    </source>
</evidence>
<reference evidence="3" key="1">
    <citation type="journal article" date="2018" name="Algal Res.">
        <title>Characterization of plant carbon substrate utilization by Auxenochlorella protothecoides.</title>
        <authorList>
            <person name="Vogler B.W."/>
            <person name="Starkenburg S.R."/>
            <person name="Sudasinghe N."/>
            <person name="Schambach J.Y."/>
            <person name="Rollin J.A."/>
            <person name="Pattathil S."/>
            <person name="Barry A.N."/>
        </authorList>
    </citation>
    <scope>NUCLEOTIDE SEQUENCE [LARGE SCALE GENOMIC DNA]</scope>
    <source>
        <strain evidence="3">UTEX 25</strain>
    </source>
</reference>
<dbReference type="AlphaFoldDB" id="A0A3M7KT51"/>
<dbReference type="PANTHER" id="PTHR35552">
    <property type="entry name" value="MEDIATOR OF RNA POLYMERASE II TRANSCRIPTION SUBUNIT 8"/>
    <property type="match status" value="1"/>
</dbReference>
<evidence type="ECO:0000256" key="1">
    <source>
        <dbReference type="SAM" id="MobiDB-lite"/>
    </source>
</evidence>
<accession>A0A3M7KT51</accession>
<dbReference type="GO" id="GO:0016592">
    <property type="term" value="C:mediator complex"/>
    <property type="evidence" value="ECO:0007669"/>
    <property type="project" value="InterPro"/>
</dbReference>
<dbReference type="InterPro" id="IPR038795">
    <property type="entry name" value="MED8_plant"/>
</dbReference>
<name>A0A3M7KT51_AUXPR</name>
<gene>
    <name evidence="2" type="ORF">APUTEX25_003705</name>
</gene>
<feature type="compositionally biased region" description="Low complexity" evidence="1">
    <location>
        <begin position="152"/>
        <end position="175"/>
    </location>
</feature>
<dbReference type="PANTHER" id="PTHR35552:SF1">
    <property type="entry name" value="MEDIATOR OF RNA POLYMERASE II TRANSCRIPTION SUBUNIT 8"/>
    <property type="match status" value="1"/>
</dbReference>
<dbReference type="Proteomes" id="UP000279271">
    <property type="component" value="Unassembled WGS sequence"/>
</dbReference>